<reference evidence="1 2" key="1">
    <citation type="submission" date="2016-10" db="EMBL/GenBank/DDBJ databases">
        <title>Comparative genomics of Bacillus thuringiensis reveals a path to pathogens against multiple invertebrate hosts.</title>
        <authorList>
            <person name="Zheng J."/>
            <person name="Gao Q."/>
            <person name="Liu H."/>
            <person name="Peng D."/>
            <person name="Ruan L."/>
            <person name="Sun M."/>
        </authorList>
    </citation>
    <scope>NUCLEOTIDE SEQUENCE [LARGE SCALE GENOMIC DNA]</scope>
    <source>
        <strain evidence="1">BGSC 4I4</strain>
    </source>
</reference>
<comment type="caution">
    <text evidence="1">The sequence shown here is derived from an EMBL/GenBank/DDBJ whole genome shotgun (WGS) entry which is preliminary data.</text>
</comment>
<protein>
    <submittedName>
        <fullName evidence="1">Uncharacterized protein</fullName>
    </submittedName>
</protein>
<gene>
    <name evidence="1" type="ORF">BK754_14955</name>
</gene>
<dbReference type="AlphaFoldDB" id="A0A9X6FJP5"/>
<evidence type="ECO:0000313" key="1">
    <source>
        <dbReference type="EMBL" id="OTY94919.1"/>
    </source>
</evidence>
<dbReference type="Proteomes" id="UP000194882">
    <property type="component" value="Unassembled WGS sequence"/>
</dbReference>
<dbReference type="EMBL" id="NFDT01000107">
    <property type="protein sequence ID" value="OTY94919.1"/>
    <property type="molecule type" value="Genomic_DNA"/>
</dbReference>
<proteinExistence type="predicted"/>
<accession>A0A9X6FJP5</accession>
<organism evidence="1 2">
    <name type="scientific">Bacillus thuringiensis serovar subtoxicus</name>
    <dbReference type="NCBI Taxonomy" id="475791"/>
    <lineage>
        <taxon>Bacteria</taxon>
        <taxon>Bacillati</taxon>
        <taxon>Bacillota</taxon>
        <taxon>Bacilli</taxon>
        <taxon>Bacillales</taxon>
        <taxon>Bacillaceae</taxon>
        <taxon>Bacillus</taxon>
        <taxon>Bacillus cereus group</taxon>
    </lineage>
</organism>
<name>A0A9X6FJP5_BACTU</name>
<sequence length="68" mass="7908">MESFYRILVQKLQDNYNKSIKLGHTDTITLERVCDSYGKGKFVQMEALSTKHYFVNSEMVPAVQLEFS</sequence>
<evidence type="ECO:0000313" key="2">
    <source>
        <dbReference type="Proteomes" id="UP000194882"/>
    </source>
</evidence>